<evidence type="ECO:0000313" key="2">
    <source>
        <dbReference type="Proteomes" id="UP000253782"/>
    </source>
</evidence>
<reference evidence="1 2" key="1">
    <citation type="submission" date="2018-07" db="EMBL/GenBank/DDBJ databases">
        <title>Dyella tabacisoli L4-6T, whole genome shotgun sequence.</title>
        <authorList>
            <person name="Zhou X.-K."/>
            <person name="Li W.-J."/>
            <person name="Duan Y.-Q."/>
        </authorList>
    </citation>
    <scope>NUCLEOTIDE SEQUENCE [LARGE SCALE GENOMIC DNA]</scope>
    <source>
        <strain evidence="1 2">L4-6</strain>
    </source>
</reference>
<evidence type="ECO:0000313" key="1">
    <source>
        <dbReference type="EMBL" id="RDD83536.1"/>
    </source>
</evidence>
<organism evidence="1 2">
    <name type="scientific">Dyella tabacisoli</name>
    <dbReference type="NCBI Taxonomy" id="2282381"/>
    <lineage>
        <taxon>Bacteria</taxon>
        <taxon>Pseudomonadati</taxon>
        <taxon>Pseudomonadota</taxon>
        <taxon>Gammaproteobacteria</taxon>
        <taxon>Lysobacterales</taxon>
        <taxon>Rhodanobacteraceae</taxon>
        <taxon>Dyella</taxon>
    </lineage>
</organism>
<gene>
    <name evidence="1" type="ORF">DVJ77_02880</name>
</gene>
<dbReference type="EMBL" id="QQAH01000001">
    <property type="protein sequence ID" value="RDD83536.1"/>
    <property type="molecule type" value="Genomic_DNA"/>
</dbReference>
<proteinExistence type="predicted"/>
<comment type="caution">
    <text evidence="1">The sequence shown here is derived from an EMBL/GenBank/DDBJ whole genome shotgun (WGS) entry which is preliminary data.</text>
</comment>
<protein>
    <submittedName>
        <fullName evidence="1">Uncharacterized protein</fullName>
    </submittedName>
</protein>
<dbReference type="AlphaFoldDB" id="A0A369US87"/>
<name>A0A369US87_9GAMM</name>
<sequence>MPTGGGVLTDVVDSSHDFAKKGQRVEVYLRNDYCGRESEFGPSRTTLLIVVIARLLWLFVGKLVPSEDSHRRRPTE</sequence>
<dbReference type="Proteomes" id="UP000253782">
    <property type="component" value="Unassembled WGS sequence"/>
</dbReference>
<keyword evidence="2" id="KW-1185">Reference proteome</keyword>
<accession>A0A369US87</accession>